<dbReference type="AlphaFoldDB" id="A0A031K3N2"/>
<dbReference type="PATRIC" id="fig|158500.4.peg.1029"/>
<evidence type="ECO:0000313" key="3">
    <source>
        <dbReference type="Proteomes" id="UP000024329"/>
    </source>
</evidence>
<name>A0A031K3N2_9SPHN</name>
<evidence type="ECO:0000313" key="2">
    <source>
        <dbReference type="EMBL" id="EZP83815.1"/>
    </source>
</evidence>
<gene>
    <name evidence="2" type="ORF">BV97_01005</name>
</gene>
<accession>A0A031K3N2</accession>
<protein>
    <submittedName>
        <fullName evidence="2">Uncharacterized protein</fullName>
    </submittedName>
</protein>
<dbReference type="Proteomes" id="UP000024329">
    <property type="component" value="Unassembled WGS sequence"/>
</dbReference>
<feature type="transmembrane region" description="Helical" evidence="1">
    <location>
        <begin position="27"/>
        <end position="46"/>
    </location>
</feature>
<dbReference type="EMBL" id="JFYZ01000002">
    <property type="protein sequence ID" value="EZP83815.1"/>
    <property type="molecule type" value="Genomic_DNA"/>
</dbReference>
<keyword evidence="1" id="KW-0472">Membrane</keyword>
<reference evidence="2 3" key="1">
    <citation type="submission" date="2014-03" db="EMBL/GenBank/DDBJ databases">
        <title>Whole genome sequence of Novosphingobium resinovorum KF1.</title>
        <authorList>
            <person name="Gan H.M."/>
            <person name="Gan H.Y."/>
            <person name="Chew T.H."/>
            <person name="Savka M.A."/>
        </authorList>
    </citation>
    <scope>NUCLEOTIDE SEQUENCE [LARGE SCALE GENOMIC DNA]</scope>
    <source>
        <strain evidence="2 3">KF1</strain>
    </source>
</reference>
<proteinExistence type="predicted"/>
<keyword evidence="1" id="KW-1133">Transmembrane helix</keyword>
<keyword evidence="1" id="KW-0812">Transmembrane</keyword>
<organism evidence="2 3">
    <name type="scientific">Novosphingobium resinovorum</name>
    <dbReference type="NCBI Taxonomy" id="158500"/>
    <lineage>
        <taxon>Bacteria</taxon>
        <taxon>Pseudomonadati</taxon>
        <taxon>Pseudomonadota</taxon>
        <taxon>Alphaproteobacteria</taxon>
        <taxon>Sphingomonadales</taxon>
        <taxon>Sphingomonadaceae</taxon>
        <taxon>Novosphingobium</taxon>
    </lineage>
</organism>
<sequence>MDMKHDFPFEPDIRVEALQPRSWRPELVAIVAIFITVWAALLVHYLSDSTGW</sequence>
<evidence type="ECO:0000256" key="1">
    <source>
        <dbReference type="SAM" id="Phobius"/>
    </source>
</evidence>
<comment type="caution">
    <text evidence="2">The sequence shown here is derived from an EMBL/GenBank/DDBJ whole genome shotgun (WGS) entry which is preliminary data.</text>
</comment>